<dbReference type="InterPro" id="IPR027417">
    <property type="entry name" value="P-loop_NTPase"/>
</dbReference>
<sequence length="1457" mass="162654">MKTLRKLLKDGTTNIKESLTRNRSAPHEPLPPDSIIPVDASPPVSGSLVTTPSASPRGLATVPIWEVSNASSNATNIHVPPSIPQATRSPVEADPGTNAPIRSTETMEQVPLRLVSRPQNKAESDVDIIAIHGLDTKSPDTWIWKPQGRNGSRDGNSSHVSEVNWLADQGMLSAVVGPARILTCDWPAGLFVDQDTIQMTIKELARGLLLSIQSERHKKKDRPILFIASCLGGIILIQALVIAAKQNSDYHSLWRATRGIVFLATPFRGTAFQDIAGVAVTFMERCAALAGRSVTTKLLDSVKESTQFLEELVGEFTHEYRQRDTCQMAIFYEKKKSNLLRKGLPPWLADRLKEPKLLVDSSSARLDIVLDPVALDRTHVLMNKFSGSDDPGYIAVTRKIAIILRYIRTNSVLDEADAWIRDKHYTEGRLKIERLSGDQLPIDQCYINLAIVEQPGRDAARSEEGPEKGDTPLQSSPFSLHARLKTETPDKNIQVELPTLFNPRKGRHGHETKPRRILIRGRAGVGKTTLCKKIVHDFIRGTWNDLFDRILWVPLRRLKTWKPLECDLAELFYHEYFIESSKGRLLAEELWRAIEGRKRGKTLFILDGLDEVARDLHSDDSMFRLLTTLLNQPNVIITSRPYGSLPPDLHPLDLELETIGFYPDQVKEYIEKTLGDRRKVVEIQSFLQHRLLVQGLVRIPIQLDALCFTWDEGFSRNPMLQTMTAIYQAIEHRLWKKDVLRLEKKDNGEPVTYSHIQDSDPSEIEDIVKDEIYFLEGLAFTGLHNDVIDFEARHRRDIARNYKPLATTFLVDKTLPRLSFLRTSDPSAEHSSRSYHFLHLTFQEYFAARYFVRQWTSGGQLTCLKLSSGQERAIAKGVRETNAEEFLRKEKYNARYDIFWRFVAGLLQANGGDAQLYRLFRTIEDQPRDLLGPVHQRLVMHCLSEVVPSQETSNFNRLREHLEGQLKQWLSFECNFEFNGRGLSQLAAEMEFPEPILKDVLQNESEDVQMKILGALTARPKLSPTIMGYAASCLGDNISGSLKKAALTVFERPREDLPEAVLQGLTALLKDPDSHVRWQAAAALGKQPVLPEAILQGLAALLKDPNSHVRSAAAVALGWQSALPEAILQGLAALLKDLNGVVRYSAAEALGQQLILPEVILQGLVALLKDPHKGIWWWAARALGRKPALPEAILQELVALLKDPNGDVQSAAVAALGQQPALPEAILQELVVLLKDPNRDVRSSVAVALGRQPALPEAILQELVVLLKDPDKDVRQEVARALGRQPALPEAILEGLAVRLKDPNWDIWSIAEVALGWQPTLPEAVLQGLAALLKDPNCHIQYRIAVTEALGKQPVLPEAILEGLAALLKDPNSHVRSAAAAALGQQPALPEAILLQGLAALLKDPDRDVRWRATRALEKLFGSSNMSDTRGALEGLSGDVQFGWQQTTMCTNIWYNY</sequence>
<dbReference type="InterPro" id="IPR011989">
    <property type="entry name" value="ARM-like"/>
</dbReference>
<dbReference type="Pfam" id="PF23238">
    <property type="entry name" value="DUF7068"/>
    <property type="match status" value="1"/>
</dbReference>
<dbReference type="InterPro" id="IPR016024">
    <property type="entry name" value="ARM-type_fold"/>
</dbReference>
<evidence type="ECO:0000256" key="1">
    <source>
        <dbReference type="SAM" id="MobiDB-lite"/>
    </source>
</evidence>
<comment type="caution">
    <text evidence="4">The sequence shown here is derived from an EMBL/GenBank/DDBJ whole genome shotgun (WGS) entry which is preliminary data.</text>
</comment>
<gene>
    <name evidence="4" type="ORF">SAPIO_CDS7648</name>
</gene>
<dbReference type="SMART" id="SM00567">
    <property type="entry name" value="EZ_HEAT"/>
    <property type="match status" value="8"/>
</dbReference>
<dbReference type="OMA" id="LLPMDQC"/>
<name>A0A084G2D1_PSEDA</name>
<evidence type="ECO:0000259" key="3">
    <source>
        <dbReference type="PROSITE" id="PS50837"/>
    </source>
</evidence>
<keyword evidence="5" id="KW-1185">Reference proteome</keyword>
<feature type="region of interest" description="Disordered" evidence="1">
    <location>
        <begin position="76"/>
        <end position="101"/>
    </location>
</feature>
<dbReference type="PANTHER" id="PTHR46844:SF1">
    <property type="entry name" value="SLR5058 PROTEIN"/>
    <property type="match status" value="1"/>
</dbReference>
<dbReference type="Pfam" id="PF05729">
    <property type="entry name" value="NACHT"/>
    <property type="match status" value="1"/>
</dbReference>
<accession>A0A084G2D1</accession>
<dbReference type="SUPFAM" id="SSF53474">
    <property type="entry name" value="alpha/beta-Hydrolases"/>
    <property type="match status" value="1"/>
</dbReference>
<dbReference type="GeneID" id="27726720"/>
<dbReference type="Gene3D" id="1.25.10.10">
    <property type="entry name" value="Leucine-rich Repeat Variant"/>
    <property type="match status" value="4"/>
</dbReference>
<proteinExistence type="predicted"/>
<feature type="region of interest" description="Disordered" evidence="1">
    <location>
        <begin position="457"/>
        <end position="478"/>
    </location>
</feature>
<dbReference type="VEuPathDB" id="FungiDB:SAPIO_CDS7648"/>
<dbReference type="Proteomes" id="UP000028545">
    <property type="component" value="Unassembled WGS sequence"/>
</dbReference>
<evidence type="ECO:0000313" key="5">
    <source>
        <dbReference type="Proteomes" id="UP000028545"/>
    </source>
</evidence>
<reference evidence="4 5" key="1">
    <citation type="journal article" date="2014" name="Genome Announc.">
        <title>Draft genome sequence of the pathogenic fungus Scedosporium apiospermum.</title>
        <authorList>
            <person name="Vandeputte P."/>
            <person name="Ghamrawi S."/>
            <person name="Rechenmann M."/>
            <person name="Iltis A."/>
            <person name="Giraud S."/>
            <person name="Fleury M."/>
            <person name="Thornton C."/>
            <person name="Delhaes L."/>
            <person name="Meyer W."/>
            <person name="Papon N."/>
            <person name="Bouchara J.P."/>
        </authorList>
    </citation>
    <scope>NUCLEOTIDE SEQUENCE [LARGE SCALE GENOMIC DNA]</scope>
    <source>
        <strain evidence="4 5">IHEM 14462</strain>
    </source>
</reference>
<dbReference type="OrthoDB" id="427518at2759"/>
<dbReference type="InterPro" id="IPR007111">
    <property type="entry name" value="NACHT_NTPase"/>
</dbReference>
<dbReference type="InterPro" id="IPR029058">
    <property type="entry name" value="AB_hydrolase_fold"/>
</dbReference>
<protein>
    <recommendedName>
        <fullName evidence="3">NACHT domain-containing protein</fullName>
    </recommendedName>
</protein>
<dbReference type="Pfam" id="PF13646">
    <property type="entry name" value="HEAT_2"/>
    <property type="match status" value="3"/>
</dbReference>
<dbReference type="HOGENOM" id="CLU_003175_1_0_1"/>
<feature type="compositionally biased region" description="Basic and acidic residues" evidence="1">
    <location>
        <begin position="457"/>
        <end position="470"/>
    </location>
</feature>
<feature type="domain" description="NACHT" evidence="3">
    <location>
        <begin position="515"/>
        <end position="641"/>
    </location>
</feature>
<evidence type="ECO:0000313" key="4">
    <source>
        <dbReference type="EMBL" id="KEZ41493.1"/>
    </source>
</evidence>
<dbReference type="KEGG" id="sapo:SAPIO_CDS7648"/>
<keyword evidence="2" id="KW-1133">Transmembrane helix</keyword>
<dbReference type="EMBL" id="JOWA01000110">
    <property type="protein sequence ID" value="KEZ41493.1"/>
    <property type="molecule type" value="Genomic_DNA"/>
</dbReference>
<dbReference type="Gene3D" id="3.40.50.300">
    <property type="entry name" value="P-loop containing nucleotide triphosphate hydrolases"/>
    <property type="match status" value="1"/>
</dbReference>
<dbReference type="SUPFAM" id="SSF48371">
    <property type="entry name" value="ARM repeat"/>
    <property type="match status" value="1"/>
</dbReference>
<organism evidence="4 5">
    <name type="scientific">Pseudallescheria apiosperma</name>
    <name type="common">Scedosporium apiospermum</name>
    <dbReference type="NCBI Taxonomy" id="563466"/>
    <lineage>
        <taxon>Eukaryota</taxon>
        <taxon>Fungi</taxon>
        <taxon>Dikarya</taxon>
        <taxon>Ascomycota</taxon>
        <taxon>Pezizomycotina</taxon>
        <taxon>Sordariomycetes</taxon>
        <taxon>Hypocreomycetidae</taxon>
        <taxon>Microascales</taxon>
        <taxon>Microascaceae</taxon>
        <taxon>Scedosporium</taxon>
    </lineage>
</organism>
<dbReference type="PROSITE" id="PS50837">
    <property type="entry name" value="NACHT"/>
    <property type="match status" value="1"/>
</dbReference>
<evidence type="ECO:0000256" key="2">
    <source>
        <dbReference type="SAM" id="Phobius"/>
    </source>
</evidence>
<dbReference type="PANTHER" id="PTHR46844">
    <property type="entry name" value="SLR5058 PROTEIN"/>
    <property type="match status" value="1"/>
</dbReference>
<keyword evidence="2" id="KW-0812">Transmembrane</keyword>
<dbReference type="RefSeq" id="XP_016641292.1">
    <property type="nucleotide sequence ID" value="XM_016789465.1"/>
</dbReference>
<dbReference type="SUPFAM" id="SSF52540">
    <property type="entry name" value="P-loop containing nucleoside triphosphate hydrolases"/>
    <property type="match status" value="1"/>
</dbReference>
<dbReference type="InterPro" id="IPR004155">
    <property type="entry name" value="PBS_lyase_HEAT"/>
</dbReference>
<feature type="region of interest" description="Disordered" evidence="1">
    <location>
        <begin position="18"/>
        <end position="37"/>
    </location>
</feature>
<dbReference type="InterPro" id="IPR055496">
    <property type="entry name" value="DUF7068"/>
</dbReference>
<feature type="transmembrane region" description="Helical" evidence="2">
    <location>
        <begin position="224"/>
        <end position="244"/>
    </location>
</feature>
<keyword evidence="2" id="KW-0472">Membrane</keyword>